<dbReference type="PANTHER" id="PTHR12947">
    <property type="entry name" value="AMSH-LIKE PROTEASE"/>
    <property type="match status" value="1"/>
</dbReference>
<feature type="region of interest" description="Disordered" evidence="1">
    <location>
        <begin position="24"/>
        <end position="70"/>
    </location>
</feature>
<dbReference type="GO" id="GO:0005768">
    <property type="term" value="C:endosome"/>
    <property type="evidence" value="ECO:0007669"/>
    <property type="project" value="TreeGrafter"/>
</dbReference>
<dbReference type="AlphaFoldDB" id="A0AAU9R8E4"/>
<evidence type="ECO:0000256" key="1">
    <source>
        <dbReference type="SAM" id="MobiDB-lite"/>
    </source>
</evidence>
<protein>
    <recommendedName>
        <fullName evidence="4">AMSH-like ubiquitin thioesterase 2</fullName>
    </recommendedName>
</protein>
<accession>A0AAU9R8E4</accession>
<dbReference type="Gene3D" id="3.40.140.10">
    <property type="entry name" value="Cytidine Deaminase, domain 2"/>
    <property type="match status" value="2"/>
</dbReference>
<dbReference type="EMBL" id="OU466857">
    <property type="protein sequence ID" value="CAH2036000.1"/>
    <property type="molecule type" value="Genomic_DNA"/>
</dbReference>
<sequence>MIVAAQNDPSAHKQVKLTHIVIDDGAPPERKPSALASFPSKNPSQGDKQVKLKDTGIAGGNKETPPGNQTSAVESLTLKSLHIATHLMDTFMSLAESNTQNNLETCGLLAGSLKNDIYYITVLIIPKQKSTSDSVSPVLFWLSLSLIAMFFQLMTPETVSIVMAPQDSSMKYGIFRLTVPEGMAVIKNCNQQGFHPHSSQGPIYDTCNTGVHMDPDLKFNVFDLR</sequence>
<keyword evidence="3" id="KW-1185">Reference proteome</keyword>
<dbReference type="SUPFAM" id="SSF102712">
    <property type="entry name" value="JAB1/MPN domain"/>
    <property type="match status" value="1"/>
</dbReference>
<evidence type="ECO:0000313" key="3">
    <source>
        <dbReference type="Proteomes" id="UP000836841"/>
    </source>
</evidence>
<name>A0AAU9R8E4_THLAR</name>
<proteinExistence type="predicted"/>
<dbReference type="PANTHER" id="PTHR12947:SF19">
    <property type="entry name" value="AMSH-LIKE UBIQUITIN THIOESTERASE 1"/>
    <property type="match status" value="1"/>
</dbReference>
<gene>
    <name evidence="2" type="ORF">TAV2_LOCUS2244</name>
</gene>
<reference evidence="2 3" key="1">
    <citation type="submission" date="2022-03" db="EMBL/GenBank/DDBJ databases">
        <authorList>
            <person name="Nunn A."/>
            <person name="Chopra R."/>
            <person name="Nunn A."/>
            <person name="Contreras Garrido A."/>
        </authorList>
    </citation>
    <scope>NUCLEOTIDE SEQUENCE [LARGE SCALE GENOMIC DNA]</scope>
</reference>
<organism evidence="2 3">
    <name type="scientific">Thlaspi arvense</name>
    <name type="common">Field penny-cress</name>
    <dbReference type="NCBI Taxonomy" id="13288"/>
    <lineage>
        <taxon>Eukaryota</taxon>
        <taxon>Viridiplantae</taxon>
        <taxon>Streptophyta</taxon>
        <taxon>Embryophyta</taxon>
        <taxon>Tracheophyta</taxon>
        <taxon>Spermatophyta</taxon>
        <taxon>Magnoliopsida</taxon>
        <taxon>eudicotyledons</taxon>
        <taxon>Gunneridae</taxon>
        <taxon>Pentapetalae</taxon>
        <taxon>rosids</taxon>
        <taxon>malvids</taxon>
        <taxon>Brassicales</taxon>
        <taxon>Brassicaceae</taxon>
        <taxon>Thlaspideae</taxon>
        <taxon>Thlaspi</taxon>
    </lineage>
</organism>
<evidence type="ECO:0008006" key="4">
    <source>
        <dbReference type="Google" id="ProtNLM"/>
    </source>
</evidence>
<evidence type="ECO:0000313" key="2">
    <source>
        <dbReference type="EMBL" id="CAH2036000.1"/>
    </source>
</evidence>
<dbReference type="GO" id="GO:0071108">
    <property type="term" value="P:protein K48-linked deubiquitination"/>
    <property type="evidence" value="ECO:0007669"/>
    <property type="project" value="TreeGrafter"/>
</dbReference>
<dbReference type="GO" id="GO:0016020">
    <property type="term" value="C:membrane"/>
    <property type="evidence" value="ECO:0007669"/>
    <property type="project" value="TreeGrafter"/>
</dbReference>
<dbReference type="Proteomes" id="UP000836841">
    <property type="component" value="Chromosome 1"/>
</dbReference>
<dbReference type="GO" id="GO:0070536">
    <property type="term" value="P:protein K63-linked deubiquitination"/>
    <property type="evidence" value="ECO:0007669"/>
    <property type="project" value="TreeGrafter"/>
</dbReference>